<reference evidence="1" key="1">
    <citation type="submission" date="2023-04" db="EMBL/GenBank/DDBJ databases">
        <title>Draft Genome sequencing of Naganishia species isolated from polar environments using Oxford Nanopore Technology.</title>
        <authorList>
            <person name="Leo P."/>
            <person name="Venkateswaran K."/>
        </authorList>
    </citation>
    <scope>NUCLEOTIDE SEQUENCE</scope>
    <source>
        <strain evidence="1">MNA-CCFEE 5423</strain>
    </source>
</reference>
<evidence type="ECO:0000313" key="2">
    <source>
        <dbReference type="Proteomes" id="UP001227268"/>
    </source>
</evidence>
<dbReference type="Proteomes" id="UP001227268">
    <property type="component" value="Unassembled WGS sequence"/>
</dbReference>
<gene>
    <name evidence="1" type="ORF">QFC21_000426</name>
</gene>
<dbReference type="EMBL" id="JASBWT010000001">
    <property type="protein sequence ID" value="KAJ9109098.1"/>
    <property type="molecule type" value="Genomic_DNA"/>
</dbReference>
<comment type="caution">
    <text evidence="1">The sequence shown here is derived from an EMBL/GenBank/DDBJ whole genome shotgun (WGS) entry which is preliminary data.</text>
</comment>
<evidence type="ECO:0000313" key="1">
    <source>
        <dbReference type="EMBL" id="KAJ9109098.1"/>
    </source>
</evidence>
<sequence>MSPTTTTQQHVADLQIGLIGMGEATLKEEMKGASVSGRPASFRPSASSLMPSSARVRERSDVPNIKVLKDGHQVSRISDFIIYSVEAEYISQVVKTYGPSTKPYAIVAGQTSVKAPEKEAFEKYLPDDVYIVSVHSLHGPTVTTEGQPLVSTPRAHQPIYTRIPRKKPTGRVRSPSQVIIQHRAPDEKVRVVEQILESFKSRYVHLTYEEHDLVTANTQAVTHAAFLSMGTAWKNSQDYPWETSRYVGGIEIVKINIALRIYSNKWHVYAGLAILNPSAREQIRMYAACATDIFKLMVEERKEVLRERMYAAREGVFGWTREQEGEGEGDGEGEGEATTGATTTTTTTAIKQRKPILLSDRILDQFSLGPKPNDDDAAAAAAGAQHGPNSHLSLLAMVDCWHKLGIKPYAHLDVAGTPVFMLWIGVAEYLFRSTSRLEMAVECAIRDKTHRSDDTEFVVAARGWSQCVSFGSFDLYRSRFEETASFFAPRFQEATVVGGKMIKTILDESAQVKAAAEAKAASQAASDKTSL</sequence>
<accession>A0ACC2WCJ2</accession>
<protein>
    <submittedName>
        <fullName evidence="1">Uncharacterized protein</fullName>
    </submittedName>
</protein>
<keyword evidence="2" id="KW-1185">Reference proteome</keyword>
<proteinExistence type="predicted"/>
<organism evidence="1 2">
    <name type="scientific">Naganishia friedmannii</name>
    <dbReference type="NCBI Taxonomy" id="89922"/>
    <lineage>
        <taxon>Eukaryota</taxon>
        <taxon>Fungi</taxon>
        <taxon>Dikarya</taxon>
        <taxon>Basidiomycota</taxon>
        <taxon>Agaricomycotina</taxon>
        <taxon>Tremellomycetes</taxon>
        <taxon>Filobasidiales</taxon>
        <taxon>Filobasidiaceae</taxon>
        <taxon>Naganishia</taxon>
    </lineage>
</organism>
<name>A0ACC2WCJ2_9TREE</name>